<reference evidence="4" key="1">
    <citation type="submission" date="2017-09" db="EMBL/GenBank/DDBJ databases">
        <title>FDA dAtabase for Regulatory Grade micrObial Sequences (FDA-ARGOS): Supporting development and validation of Infectious Disease Dx tests.</title>
        <authorList>
            <person name="Minogue T."/>
            <person name="Wolcott M."/>
            <person name="Wasieloski L."/>
            <person name="Aguilar W."/>
            <person name="Moore D."/>
            <person name="Tallon L."/>
            <person name="Sadzewicz L."/>
            <person name="Ott S."/>
            <person name="Zhao X."/>
            <person name="Nagaraj S."/>
            <person name="Vavikolanu K."/>
            <person name="Aluvathingal J."/>
            <person name="Nadendla S."/>
            <person name="Sichtig H."/>
        </authorList>
    </citation>
    <scope>NUCLEOTIDE SEQUENCE [LARGE SCALE GENOMIC DNA]</scope>
    <source>
        <strain evidence="4">FDAARGOS_390</strain>
    </source>
</reference>
<dbReference type="GO" id="GO:0006417">
    <property type="term" value="P:regulation of translation"/>
    <property type="evidence" value="ECO:0007669"/>
    <property type="project" value="TreeGrafter"/>
</dbReference>
<dbReference type="EMBL" id="PDDY01000004">
    <property type="protein sequence ID" value="PEH36587.1"/>
    <property type="molecule type" value="Genomic_DNA"/>
</dbReference>
<dbReference type="InterPro" id="IPR051474">
    <property type="entry name" value="Anti-sigma-K/W_factor"/>
</dbReference>
<accession>A0A2A7RYW5</accession>
<dbReference type="AlphaFoldDB" id="A0A2A7RYW5"/>
<sequence>MTTPPELDPDLRCAEYVLGVLDADERRALEASVERDPRLRDTLLRWERRLAPLAEAVPAVAPPARIWQRIQRDLGWLDAPSTPRAAPARVGWWNNLVLWRWVGIGASVAVVALLAVDLGTLEKPATPVASAPSYLVATIAREDGTAHWTATVDLQRAQMIVTPAVKPSIAADRSTELWLIAPGAKPVALGVFPSDAPATMSLPPQIVAQLKTQAVLAVSVEPTGGSPTGQPTGPVIATGQVHTA</sequence>
<evidence type="ECO:0000256" key="1">
    <source>
        <dbReference type="SAM" id="MobiDB-lite"/>
    </source>
</evidence>
<dbReference type="Pfam" id="PF10099">
    <property type="entry name" value="RskA_C"/>
    <property type="match status" value="1"/>
</dbReference>
<evidence type="ECO:0000259" key="2">
    <source>
        <dbReference type="Pfam" id="PF10099"/>
    </source>
</evidence>
<feature type="compositionally biased region" description="Low complexity" evidence="1">
    <location>
        <begin position="223"/>
        <end position="234"/>
    </location>
</feature>
<feature type="domain" description="Anti-sigma K factor RskA C-terminal" evidence="2">
    <location>
        <begin position="106"/>
        <end position="235"/>
    </location>
</feature>
<dbReference type="Proteomes" id="UP000220629">
    <property type="component" value="Unassembled WGS sequence"/>
</dbReference>
<organism evidence="3 4">
    <name type="scientific">Burkholderia gladioli</name>
    <name type="common">Pseudomonas marginata</name>
    <name type="synonym">Phytomonas marginata</name>
    <dbReference type="NCBI Taxonomy" id="28095"/>
    <lineage>
        <taxon>Bacteria</taxon>
        <taxon>Pseudomonadati</taxon>
        <taxon>Pseudomonadota</taxon>
        <taxon>Betaproteobacteria</taxon>
        <taxon>Burkholderiales</taxon>
        <taxon>Burkholderiaceae</taxon>
        <taxon>Burkholderia</taxon>
    </lineage>
</organism>
<dbReference type="InterPro" id="IPR018764">
    <property type="entry name" value="RskA_C"/>
</dbReference>
<dbReference type="PANTHER" id="PTHR37461">
    <property type="entry name" value="ANTI-SIGMA-K FACTOR RSKA"/>
    <property type="match status" value="1"/>
</dbReference>
<dbReference type="GO" id="GO:0005886">
    <property type="term" value="C:plasma membrane"/>
    <property type="evidence" value="ECO:0007669"/>
    <property type="project" value="InterPro"/>
</dbReference>
<proteinExistence type="predicted"/>
<gene>
    <name evidence="3" type="ORF">CRM94_18325</name>
</gene>
<dbReference type="PANTHER" id="PTHR37461:SF1">
    <property type="entry name" value="ANTI-SIGMA-K FACTOR RSKA"/>
    <property type="match status" value="1"/>
</dbReference>
<evidence type="ECO:0000313" key="4">
    <source>
        <dbReference type="Proteomes" id="UP000220629"/>
    </source>
</evidence>
<protein>
    <submittedName>
        <fullName evidence="3">Anti-sigma factor</fullName>
    </submittedName>
</protein>
<dbReference type="RefSeq" id="WP_096749999.1">
    <property type="nucleotide sequence ID" value="NZ_CADEPO010000001.1"/>
</dbReference>
<evidence type="ECO:0000313" key="3">
    <source>
        <dbReference type="EMBL" id="PEH36587.1"/>
    </source>
</evidence>
<feature type="region of interest" description="Disordered" evidence="1">
    <location>
        <begin position="223"/>
        <end position="244"/>
    </location>
</feature>
<name>A0A2A7RYW5_BURGA</name>
<comment type="caution">
    <text evidence="3">The sequence shown here is derived from an EMBL/GenBank/DDBJ whole genome shotgun (WGS) entry which is preliminary data.</text>
</comment>
<dbReference type="GO" id="GO:0016989">
    <property type="term" value="F:sigma factor antagonist activity"/>
    <property type="evidence" value="ECO:0007669"/>
    <property type="project" value="TreeGrafter"/>
</dbReference>